<keyword evidence="2" id="KW-1003">Cell membrane</keyword>
<proteinExistence type="predicted"/>
<feature type="transmembrane region" description="Helical" evidence="6">
    <location>
        <begin position="88"/>
        <end position="110"/>
    </location>
</feature>
<dbReference type="InterPro" id="IPR037185">
    <property type="entry name" value="EmrE-like"/>
</dbReference>
<feature type="domain" description="EamA" evidence="7">
    <location>
        <begin position="177"/>
        <end position="312"/>
    </location>
</feature>
<evidence type="ECO:0000256" key="4">
    <source>
        <dbReference type="ARBA" id="ARBA00022989"/>
    </source>
</evidence>
<dbReference type="GO" id="GO:0005886">
    <property type="term" value="C:plasma membrane"/>
    <property type="evidence" value="ECO:0007669"/>
    <property type="project" value="UniProtKB-SubCell"/>
</dbReference>
<evidence type="ECO:0000256" key="3">
    <source>
        <dbReference type="ARBA" id="ARBA00022692"/>
    </source>
</evidence>
<keyword evidence="5 6" id="KW-0472">Membrane</keyword>
<evidence type="ECO:0000256" key="1">
    <source>
        <dbReference type="ARBA" id="ARBA00004651"/>
    </source>
</evidence>
<feature type="transmembrane region" description="Helical" evidence="6">
    <location>
        <begin position="202"/>
        <end position="224"/>
    </location>
</feature>
<feature type="transmembrane region" description="Helical" evidence="6">
    <location>
        <begin position="271"/>
        <end position="289"/>
    </location>
</feature>
<dbReference type="InterPro" id="IPR050638">
    <property type="entry name" value="AA-Vitamin_Transporters"/>
</dbReference>
<reference evidence="8 9" key="1">
    <citation type="submission" date="2021-12" db="EMBL/GenBank/DDBJ databases">
        <title>Genome sequencing of bacteria with rrn-lacking chromosome and rrn-plasmid.</title>
        <authorList>
            <person name="Anda M."/>
            <person name="Iwasaki W."/>
        </authorList>
    </citation>
    <scope>NUCLEOTIDE SEQUENCE [LARGE SCALE GENOMIC DNA]</scope>
    <source>
        <strain evidence="8 9">NBRC 15940</strain>
    </source>
</reference>
<evidence type="ECO:0000313" key="9">
    <source>
        <dbReference type="Proteomes" id="UP001310022"/>
    </source>
</evidence>
<accession>A0AAN4W2G9</accession>
<dbReference type="EMBL" id="BQKE01000002">
    <property type="protein sequence ID" value="GJM63393.1"/>
    <property type="molecule type" value="Genomic_DNA"/>
</dbReference>
<feature type="transmembrane region" description="Helical" evidence="6">
    <location>
        <begin position="116"/>
        <end position="134"/>
    </location>
</feature>
<feature type="transmembrane region" description="Helical" evidence="6">
    <location>
        <begin position="146"/>
        <end position="164"/>
    </location>
</feature>
<keyword evidence="4 6" id="KW-1133">Transmembrane helix</keyword>
<feature type="transmembrane region" description="Helical" evidence="6">
    <location>
        <begin position="26"/>
        <end position="46"/>
    </location>
</feature>
<protein>
    <submittedName>
        <fullName evidence="8">Permease</fullName>
    </submittedName>
</protein>
<dbReference type="AlphaFoldDB" id="A0AAN4W2G9"/>
<evidence type="ECO:0000259" key="7">
    <source>
        <dbReference type="Pfam" id="PF00892"/>
    </source>
</evidence>
<evidence type="ECO:0000256" key="6">
    <source>
        <dbReference type="SAM" id="Phobius"/>
    </source>
</evidence>
<comment type="caution">
    <text evidence="8">The sequence shown here is derived from an EMBL/GenBank/DDBJ whole genome shotgun (WGS) entry which is preliminary data.</text>
</comment>
<dbReference type="PANTHER" id="PTHR32322:SF18">
    <property type="entry name" value="S-ADENOSYLMETHIONINE_S-ADENOSYLHOMOCYSTEINE TRANSPORTER"/>
    <property type="match status" value="1"/>
</dbReference>
<dbReference type="PANTHER" id="PTHR32322">
    <property type="entry name" value="INNER MEMBRANE TRANSPORTER"/>
    <property type="match status" value="1"/>
</dbReference>
<organism evidence="8 9">
    <name type="scientific">Persicobacter diffluens</name>
    <dbReference type="NCBI Taxonomy" id="981"/>
    <lineage>
        <taxon>Bacteria</taxon>
        <taxon>Pseudomonadati</taxon>
        <taxon>Bacteroidota</taxon>
        <taxon>Cytophagia</taxon>
        <taxon>Cytophagales</taxon>
        <taxon>Persicobacteraceae</taxon>
        <taxon>Persicobacter</taxon>
    </lineage>
</organism>
<dbReference type="Proteomes" id="UP001310022">
    <property type="component" value="Unassembled WGS sequence"/>
</dbReference>
<evidence type="ECO:0000256" key="2">
    <source>
        <dbReference type="ARBA" id="ARBA00022475"/>
    </source>
</evidence>
<feature type="transmembrane region" description="Helical" evidence="6">
    <location>
        <begin position="239"/>
        <end position="259"/>
    </location>
</feature>
<dbReference type="InterPro" id="IPR000620">
    <property type="entry name" value="EamA_dom"/>
</dbReference>
<keyword evidence="3 6" id="KW-0812">Transmembrane</keyword>
<feature type="transmembrane region" description="Helical" evidence="6">
    <location>
        <begin position="179"/>
        <end position="195"/>
    </location>
</feature>
<feature type="transmembrane region" description="Helical" evidence="6">
    <location>
        <begin position="295"/>
        <end position="313"/>
    </location>
</feature>
<dbReference type="SUPFAM" id="SSF103481">
    <property type="entry name" value="Multidrug resistance efflux transporter EmrE"/>
    <property type="match status" value="2"/>
</dbReference>
<evidence type="ECO:0000256" key="5">
    <source>
        <dbReference type="ARBA" id="ARBA00023136"/>
    </source>
</evidence>
<comment type="subcellular location">
    <subcellularLocation>
        <location evidence="1">Cell membrane</location>
        <topology evidence="1">Multi-pass membrane protein</topology>
    </subcellularLocation>
</comment>
<gene>
    <name evidence="8" type="ORF">PEDI_39450</name>
</gene>
<evidence type="ECO:0000313" key="8">
    <source>
        <dbReference type="EMBL" id="GJM63393.1"/>
    </source>
</evidence>
<keyword evidence="9" id="KW-1185">Reference proteome</keyword>
<feature type="transmembrane region" description="Helical" evidence="6">
    <location>
        <begin position="58"/>
        <end position="76"/>
    </location>
</feature>
<dbReference type="Pfam" id="PF00892">
    <property type="entry name" value="EamA"/>
    <property type="match status" value="2"/>
</dbReference>
<name>A0AAN4W2G9_9BACT</name>
<sequence length="316" mass="34935">MVGTLFDASGNAMQKVDKITLNHPQYIGYLFALGATAFWSGNFIVARGLSSEISPLTLAFYRWMVAVLVFSPFAIRQTLKDWRMLKQHLGFLTIAAFLGVSTFNTLIYFAGQTSPAINLSLISISFPVFILIFSRVLNQEKISRKRLIGVGLVFMGVLGVITKGDLKVLTTLHFQEGDAWMLLAAIIFATYSMLMKRKPQGLSVISIQYITFILGLLMLGPFFFSQQPDKLLVKYDSGIWAAIAYVGICASLFAFVLWNKAILLVGAAKSGMVYYLLPLFSGLLAWLILDEALQPTHALSAFLIISGILLSNYQKG</sequence>
<feature type="domain" description="EamA" evidence="7">
    <location>
        <begin position="27"/>
        <end position="161"/>
    </location>
</feature>